<dbReference type="Gene3D" id="2.170.130.10">
    <property type="entry name" value="TonB-dependent receptor, plug domain"/>
    <property type="match status" value="1"/>
</dbReference>
<comment type="caution">
    <text evidence="9">The sequence shown here is derived from an EMBL/GenBank/DDBJ whole genome shotgun (WGS) entry which is preliminary data.</text>
</comment>
<dbReference type="Pfam" id="PF13715">
    <property type="entry name" value="CarbopepD_reg_2"/>
    <property type="match status" value="1"/>
</dbReference>
<keyword evidence="3 7" id="KW-1134">Transmembrane beta strand</keyword>
<dbReference type="RefSeq" id="WP_344929084.1">
    <property type="nucleotide sequence ID" value="NZ_BAABCW010000014.1"/>
</dbReference>
<proteinExistence type="inferred from homology"/>
<dbReference type="PROSITE" id="PS52016">
    <property type="entry name" value="TONB_DEPENDENT_REC_3"/>
    <property type="match status" value="1"/>
</dbReference>
<evidence type="ECO:0000256" key="5">
    <source>
        <dbReference type="ARBA" id="ARBA00023136"/>
    </source>
</evidence>
<dbReference type="SUPFAM" id="SSF56935">
    <property type="entry name" value="Porins"/>
    <property type="match status" value="1"/>
</dbReference>
<dbReference type="Pfam" id="PF07715">
    <property type="entry name" value="Plug"/>
    <property type="match status" value="1"/>
</dbReference>
<organism evidence="9 10">
    <name type="scientific">Aquimarina addita</name>
    <dbReference type="NCBI Taxonomy" id="870485"/>
    <lineage>
        <taxon>Bacteria</taxon>
        <taxon>Pseudomonadati</taxon>
        <taxon>Bacteroidota</taxon>
        <taxon>Flavobacteriia</taxon>
        <taxon>Flavobacteriales</taxon>
        <taxon>Flavobacteriaceae</taxon>
        <taxon>Aquimarina</taxon>
    </lineage>
</organism>
<keyword evidence="5 7" id="KW-0472">Membrane</keyword>
<evidence type="ECO:0000256" key="1">
    <source>
        <dbReference type="ARBA" id="ARBA00004571"/>
    </source>
</evidence>
<name>A0ABP6UPJ5_9FLAO</name>
<dbReference type="InterPro" id="IPR036942">
    <property type="entry name" value="Beta-barrel_TonB_sf"/>
</dbReference>
<keyword evidence="4 7" id="KW-0812">Transmembrane</keyword>
<comment type="similarity">
    <text evidence="7">Belongs to the TonB-dependent receptor family.</text>
</comment>
<dbReference type="NCBIfam" id="TIGR04057">
    <property type="entry name" value="SusC_RagA_signa"/>
    <property type="match status" value="1"/>
</dbReference>
<dbReference type="Gene3D" id="2.60.40.1120">
    <property type="entry name" value="Carboxypeptidase-like, regulatory domain"/>
    <property type="match status" value="1"/>
</dbReference>
<sequence>MKAHYKFHVLYKAVFLDIKSKLLAVLCCVGCISVTFASPTEIFPKISQEVQQNITGVVKDKAGTPLAGVNVLVKGEMKGTTTDFDGKFSIAFQAGKTLVFYYIGFSTKEVELTENKPLTIVLENDISQLDEIVVIGYGSVKKSDLTGAVTSVSEKDFPKGAQSSLLNVIQGKAAGVQITQQSASPGGGFSVRIRGAGSITAGNEPLYVIDGLPRDPSNAINPGDIESIEILKDASATAIYGSRGANGVVLITTKKGKEGKVKINYSTYYSVQNVAKRLDLLNGTEYANFINDISTDNNQSAIFTQEEISQIGEGTDWWDQVLGTASVINHQVSVSGGSNNTNYYLSLNHFDEEGIILNTGFQRTMARVNINHESKNYKFGINLNTSLVQDQDVPYGDINAAAGVITTALQMDPTLPVFDENGDYSESMIIDLDNPLAQAETISILARTNRTFGNAYFEYSFLDELSAKINLANDRSTGRTDTYISSVTKRGQASNGSAGIASSESWSNLLEFTVNYNDIIAEDHSINAVLGYSYQDFNNRGFGAGSSNFPTDAFLTNNLGAGDQERFTVSSERSKNQLLSYLGRVNYGFKDKYLATFSFRIDGSSRFGIDEKYGYFPSLALAWKLKNESFLANVDFISSLKLRSSYGITGNQEIGNYNSLVLLGTTGDAVFNGQQFESIAPSQLENPDLKWERTGQLNIGLDFGFFNDRINGSIEYYKKKTSDLLLALPIPETSGFGSSLQNIGDVENSGLEFLLETKNFIGDFNWSTSLNLSTLKNEVTNLGELPLILGGSLRFLPESTIIRVGDPINSFYGYNVDGIFQTQDEVNNSAQPDANPGDIRYTDSNGDGIINVDDRVILGDGFPDFFFGITNTFSYKNLSLNLFFQGVLGAERLNYTRIDTENPIELRRNRQSYVLDRWTPENPSTEHPSFLTNDFSRAINSRVVEDGSYFRLREITLSYNFQHLNNKFINDFSIYVTGQNLFTITDYTGFNPDIGGTDYNSYPLSKIYTLGVNINF</sequence>
<dbReference type="InterPro" id="IPR037066">
    <property type="entry name" value="Plug_dom_sf"/>
</dbReference>
<evidence type="ECO:0000313" key="10">
    <source>
        <dbReference type="Proteomes" id="UP001500459"/>
    </source>
</evidence>
<dbReference type="InterPro" id="IPR023997">
    <property type="entry name" value="TonB-dep_OMP_SusC/RagA_CS"/>
</dbReference>
<dbReference type="InterPro" id="IPR008969">
    <property type="entry name" value="CarboxyPept-like_regulatory"/>
</dbReference>
<reference evidence="10" key="1">
    <citation type="journal article" date="2019" name="Int. J. Syst. Evol. Microbiol.">
        <title>The Global Catalogue of Microorganisms (GCM) 10K type strain sequencing project: providing services to taxonomists for standard genome sequencing and annotation.</title>
        <authorList>
            <consortium name="The Broad Institute Genomics Platform"/>
            <consortium name="The Broad Institute Genome Sequencing Center for Infectious Disease"/>
            <person name="Wu L."/>
            <person name="Ma J."/>
        </authorList>
    </citation>
    <scope>NUCLEOTIDE SEQUENCE [LARGE SCALE GENOMIC DNA]</scope>
    <source>
        <strain evidence="10">JCM 17106</strain>
    </source>
</reference>
<accession>A0ABP6UPJ5</accession>
<protein>
    <submittedName>
        <fullName evidence="9">TonB-dependent receptor</fullName>
    </submittedName>
</protein>
<comment type="subcellular location">
    <subcellularLocation>
        <location evidence="1 7">Cell outer membrane</location>
        <topology evidence="1 7">Multi-pass membrane protein</topology>
    </subcellularLocation>
</comment>
<evidence type="ECO:0000256" key="7">
    <source>
        <dbReference type="PROSITE-ProRule" id="PRU01360"/>
    </source>
</evidence>
<evidence type="ECO:0000256" key="6">
    <source>
        <dbReference type="ARBA" id="ARBA00023237"/>
    </source>
</evidence>
<dbReference type="InterPro" id="IPR012910">
    <property type="entry name" value="Plug_dom"/>
</dbReference>
<keyword evidence="2 7" id="KW-0813">Transport</keyword>
<dbReference type="NCBIfam" id="TIGR04056">
    <property type="entry name" value="OMP_RagA_SusC"/>
    <property type="match status" value="1"/>
</dbReference>
<dbReference type="SUPFAM" id="SSF49464">
    <property type="entry name" value="Carboxypeptidase regulatory domain-like"/>
    <property type="match status" value="1"/>
</dbReference>
<feature type="domain" description="TonB-dependent receptor plug" evidence="8">
    <location>
        <begin position="142"/>
        <end position="248"/>
    </location>
</feature>
<evidence type="ECO:0000256" key="2">
    <source>
        <dbReference type="ARBA" id="ARBA00022448"/>
    </source>
</evidence>
<gene>
    <name evidence="9" type="ORF">GCM10022393_31570</name>
</gene>
<evidence type="ECO:0000313" key="9">
    <source>
        <dbReference type="EMBL" id="GAA3515267.1"/>
    </source>
</evidence>
<keyword evidence="6 7" id="KW-0998">Cell outer membrane</keyword>
<dbReference type="Proteomes" id="UP001500459">
    <property type="component" value="Unassembled WGS sequence"/>
</dbReference>
<dbReference type="Gene3D" id="2.40.170.20">
    <property type="entry name" value="TonB-dependent receptor, beta-barrel domain"/>
    <property type="match status" value="1"/>
</dbReference>
<keyword evidence="10" id="KW-1185">Reference proteome</keyword>
<dbReference type="EMBL" id="BAABCW010000014">
    <property type="protein sequence ID" value="GAA3515267.1"/>
    <property type="molecule type" value="Genomic_DNA"/>
</dbReference>
<evidence type="ECO:0000256" key="4">
    <source>
        <dbReference type="ARBA" id="ARBA00022692"/>
    </source>
</evidence>
<dbReference type="InterPro" id="IPR039426">
    <property type="entry name" value="TonB-dep_rcpt-like"/>
</dbReference>
<evidence type="ECO:0000259" key="8">
    <source>
        <dbReference type="Pfam" id="PF07715"/>
    </source>
</evidence>
<evidence type="ECO:0000256" key="3">
    <source>
        <dbReference type="ARBA" id="ARBA00022452"/>
    </source>
</evidence>
<keyword evidence="9" id="KW-0675">Receptor</keyword>
<dbReference type="InterPro" id="IPR023996">
    <property type="entry name" value="TonB-dep_OMP_SusC/RagA"/>
</dbReference>